<accession>A0ABM7T1V4</accession>
<gene>
    <name evidence="3" type="ORF">psyc5s11_19660</name>
</gene>
<keyword evidence="1" id="KW-1133">Transmembrane helix</keyword>
<evidence type="ECO:0000259" key="2">
    <source>
        <dbReference type="Pfam" id="PF02558"/>
    </source>
</evidence>
<keyword evidence="1" id="KW-0472">Membrane</keyword>
<evidence type="ECO:0000313" key="4">
    <source>
        <dbReference type="Proteomes" id="UP000824633"/>
    </source>
</evidence>
<dbReference type="Pfam" id="PF02558">
    <property type="entry name" value="ApbA"/>
    <property type="match status" value="1"/>
</dbReference>
<reference evidence="4" key="1">
    <citation type="submission" date="2021-07" db="EMBL/GenBank/DDBJ databases">
        <title>Complete genome sequencing of a Clostridium isolate.</title>
        <authorList>
            <person name="Ueki A."/>
            <person name="Tonouchi A."/>
        </authorList>
    </citation>
    <scope>NUCLEOTIDE SEQUENCE [LARGE SCALE GENOMIC DNA]</scope>
    <source>
        <strain evidence="4">C5S11</strain>
    </source>
</reference>
<feature type="domain" description="Ketopantoate reductase N-terminal" evidence="2">
    <location>
        <begin position="6"/>
        <end position="62"/>
    </location>
</feature>
<protein>
    <recommendedName>
        <fullName evidence="2">Ketopantoate reductase N-terminal domain-containing protein</fullName>
    </recommendedName>
</protein>
<dbReference type="RefSeq" id="WP_224037437.1">
    <property type="nucleotide sequence ID" value="NZ_AP024849.1"/>
</dbReference>
<sequence length="70" mass="7771">MHNKKVCVVGMVGVGGYIGCIFAKHLGDVYFFVRGKRLESIRKNGLKLCSNINGEMIVHPKMASVRTAYK</sequence>
<feature type="transmembrane region" description="Helical" evidence="1">
    <location>
        <begin position="12"/>
        <end position="33"/>
    </location>
</feature>
<organism evidence="3 4">
    <name type="scientific">Clostridium gelidum</name>
    <dbReference type="NCBI Taxonomy" id="704125"/>
    <lineage>
        <taxon>Bacteria</taxon>
        <taxon>Bacillati</taxon>
        <taxon>Bacillota</taxon>
        <taxon>Clostridia</taxon>
        <taxon>Eubacteriales</taxon>
        <taxon>Clostridiaceae</taxon>
        <taxon>Clostridium</taxon>
    </lineage>
</organism>
<keyword evidence="1" id="KW-0812">Transmembrane</keyword>
<dbReference type="InterPro" id="IPR013332">
    <property type="entry name" value="KPR_N"/>
</dbReference>
<dbReference type="EMBL" id="AP024849">
    <property type="protein sequence ID" value="BCZ45899.1"/>
    <property type="molecule type" value="Genomic_DNA"/>
</dbReference>
<evidence type="ECO:0000313" key="3">
    <source>
        <dbReference type="EMBL" id="BCZ45899.1"/>
    </source>
</evidence>
<name>A0ABM7T1V4_9CLOT</name>
<proteinExistence type="predicted"/>
<keyword evidence="4" id="KW-1185">Reference proteome</keyword>
<dbReference type="Proteomes" id="UP000824633">
    <property type="component" value="Chromosome"/>
</dbReference>
<dbReference type="Gene3D" id="3.40.50.720">
    <property type="entry name" value="NAD(P)-binding Rossmann-like Domain"/>
    <property type="match status" value="1"/>
</dbReference>
<evidence type="ECO:0000256" key="1">
    <source>
        <dbReference type="SAM" id="Phobius"/>
    </source>
</evidence>